<name>A0ABR4AZC6_9LECA</name>
<evidence type="ECO:0000313" key="1">
    <source>
        <dbReference type="EMBL" id="KAL2051007.1"/>
    </source>
</evidence>
<accession>A0ABR4AZC6</accession>
<comment type="caution">
    <text evidence="1">The sequence shown here is derived from an EMBL/GenBank/DDBJ whole genome shotgun (WGS) entry which is preliminary data.</text>
</comment>
<proteinExistence type="predicted"/>
<dbReference type="Proteomes" id="UP001590951">
    <property type="component" value="Unassembled WGS sequence"/>
</dbReference>
<protein>
    <submittedName>
        <fullName evidence="1">Uncharacterized protein</fullName>
    </submittedName>
</protein>
<organism evidence="1 2">
    <name type="scientific">Lepraria finkii</name>
    <dbReference type="NCBI Taxonomy" id="1340010"/>
    <lineage>
        <taxon>Eukaryota</taxon>
        <taxon>Fungi</taxon>
        <taxon>Dikarya</taxon>
        <taxon>Ascomycota</taxon>
        <taxon>Pezizomycotina</taxon>
        <taxon>Lecanoromycetes</taxon>
        <taxon>OSLEUM clade</taxon>
        <taxon>Lecanoromycetidae</taxon>
        <taxon>Lecanorales</taxon>
        <taxon>Lecanorineae</taxon>
        <taxon>Stereocaulaceae</taxon>
        <taxon>Lepraria</taxon>
    </lineage>
</organism>
<reference evidence="1 2" key="1">
    <citation type="submission" date="2024-09" db="EMBL/GenBank/DDBJ databases">
        <title>Rethinking Asexuality: The Enigmatic Case of Functional Sexual Genes in Lepraria (Stereocaulaceae).</title>
        <authorList>
            <person name="Doellman M."/>
            <person name="Sun Y."/>
            <person name="Barcenas-Pena A."/>
            <person name="Lumbsch H.T."/>
            <person name="Grewe F."/>
        </authorList>
    </citation>
    <scope>NUCLEOTIDE SEQUENCE [LARGE SCALE GENOMIC DNA]</scope>
    <source>
        <strain evidence="1 2">Grewe 0041</strain>
    </source>
</reference>
<evidence type="ECO:0000313" key="2">
    <source>
        <dbReference type="Proteomes" id="UP001590951"/>
    </source>
</evidence>
<dbReference type="EMBL" id="JBHFEH010000040">
    <property type="protein sequence ID" value="KAL2051007.1"/>
    <property type="molecule type" value="Genomic_DNA"/>
</dbReference>
<keyword evidence="2" id="KW-1185">Reference proteome</keyword>
<sequence>MTKMWLSESDWQQPLRLGAESDMSRRFLKVGRIFPISSLCRRGIVIEMDVSRQCQARLELYSLLHKGNYRLFVDGVDTLRIPVGLEPGYTNLHTRTSHSPSASSRISNVVWPLHAESSKIAECGIRQSFPCLCIALDEGLCAKLQEAAGLGRRLISRPAAWSEIVSLTAHHIFEPRKFEISAMFPNEVKLQMKERRGLSAY</sequence>
<gene>
    <name evidence="1" type="ORF">ABVK25_008753</name>
</gene>